<evidence type="ECO:0000256" key="5">
    <source>
        <dbReference type="ARBA" id="ARBA00023136"/>
    </source>
</evidence>
<organism evidence="8 9">
    <name type="scientific">Microbispora rosea</name>
    <dbReference type="NCBI Taxonomy" id="58117"/>
    <lineage>
        <taxon>Bacteria</taxon>
        <taxon>Bacillati</taxon>
        <taxon>Actinomycetota</taxon>
        <taxon>Actinomycetes</taxon>
        <taxon>Streptosporangiales</taxon>
        <taxon>Streptosporangiaceae</taxon>
        <taxon>Microbispora</taxon>
    </lineage>
</organism>
<keyword evidence="3 7" id="KW-0812">Transmembrane</keyword>
<evidence type="ECO:0000256" key="1">
    <source>
        <dbReference type="ARBA" id="ARBA00004651"/>
    </source>
</evidence>
<dbReference type="Proteomes" id="UP000186096">
    <property type="component" value="Unassembled WGS sequence"/>
</dbReference>
<comment type="subcellular location">
    <subcellularLocation>
        <location evidence="1">Cell membrane</location>
        <topology evidence="1">Multi-pass membrane protein</topology>
    </subcellularLocation>
</comment>
<dbReference type="AlphaFoldDB" id="A0A1N6XL63"/>
<feature type="region of interest" description="Disordered" evidence="6">
    <location>
        <begin position="1"/>
        <end position="22"/>
    </location>
</feature>
<dbReference type="EMBL" id="FTNI01000005">
    <property type="protein sequence ID" value="SIR03108.1"/>
    <property type="molecule type" value="Genomic_DNA"/>
</dbReference>
<dbReference type="Pfam" id="PF01810">
    <property type="entry name" value="LysE"/>
    <property type="match status" value="1"/>
</dbReference>
<evidence type="ECO:0000256" key="3">
    <source>
        <dbReference type="ARBA" id="ARBA00022692"/>
    </source>
</evidence>
<dbReference type="PANTHER" id="PTHR30086">
    <property type="entry name" value="ARGININE EXPORTER PROTEIN ARGO"/>
    <property type="match status" value="1"/>
</dbReference>
<accession>A0A1N6XL63</accession>
<keyword evidence="2" id="KW-1003">Cell membrane</keyword>
<proteinExistence type="predicted"/>
<dbReference type="PIRSF" id="PIRSF006324">
    <property type="entry name" value="LeuE"/>
    <property type="match status" value="1"/>
</dbReference>
<dbReference type="GO" id="GO:0015171">
    <property type="term" value="F:amino acid transmembrane transporter activity"/>
    <property type="evidence" value="ECO:0007669"/>
    <property type="project" value="TreeGrafter"/>
</dbReference>
<protein>
    <submittedName>
        <fullName evidence="8">Threonine/homoserine/homoserine lactone efflux protein</fullName>
    </submittedName>
</protein>
<feature type="transmembrane region" description="Helical" evidence="7">
    <location>
        <begin position="186"/>
        <end position="209"/>
    </location>
</feature>
<dbReference type="InterPro" id="IPR001123">
    <property type="entry name" value="LeuE-type"/>
</dbReference>
<feature type="transmembrane region" description="Helical" evidence="7">
    <location>
        <begin position="75"/>
        <end position="94"/>
    </location>
</feature>
<dbReference type="PANTHER" id="PTHR30086:SF20">
    <property type="entry name" value="ARGININE EXPORTER PROTEIN ARGO-RELATED"/>
    <property type="match status" value="1"/>
</dbReference>
<feature type="transmembrane region" description="Helical" evidence="7">
    <location>
        <begin position="101"/>
        <end position="119"/>
    </location>
</feature>
<dbReference type="OrthoDB" id="3175972at2"/>
<sequence length="240" mass="25589">MSIRRLRKAEAEQRPGKRLRRSGARRDDDRVIWIAFVGSCFLLAMIPGVSTAVILRQTLRAGRSSGVAALLGNETGILLWAMAAVFGLSALVLASEVAYGAMKAVGAALLIVMGVQSLWKARRAPAALDPPVPYGGGEVRGGWRRSYGLGLATCGANPKAAVFAMSFLPQFVPQGAHVPLTLTMLAVIWVVVDVIWYVGVIWLIGRVGAVLGRPAVRRRLEQVSGTVLVALGVRVALEAR</sequence>
<dbReference type="GO" id="GO:0005886">
    <property type="term" value="C:plasma membrane"/>
    <property type="evidence" value="ECO:0007669"/>
    <property type="project" value="UniProtKB-SubCell"/>
</dbReference>
<keyword evidence="4 7" id="KW-1133">Transmembrane helix</keyword>
<evidence type="ECO:0000256" key="2">
    <source>
        <dbReference type="ARBA" id="ARBA00022475"/>
    </source>
</evidence>
<evidence type="ECO:0000313" key="9">
    <source>
        <dbReference type="Proteomes" id="UP000186096"/>
    </source>
</evidence>
<keyword evidence="9" id="KW-1185">Reference proteome</keyword>
<evidence type="ECO:0000256" key="4">
    <source>
        <dbReference type="ARBA" id="ARBA00022989"/>
    </source>
</evidence>
<feature type="transmembrane region" description="Helical" evidence="7">
    <location>
        <begin position="31"/>
        <end position="55"/>
    </location>
</feature>
<evidence type="ECO:0000256" key="7">
    <source>
        <dbReference type="SAM" id="Phobius"/>
    </source>
</evidence>
<keyword evidence="5 7" id="KW-0472">Membrane</keyword>
<dbReference type="STRING" id="58117.SAMN05421833_105195"/>
<reference evidence="9" key="1">
    <citation type="submission" date="2017-01" db="EMBL/GenBank/DDBJ databases">
        <authorList>
            <person name="Varghese N."/>
            <person name="Submissions S."/>
        </authorList>
    </citation>
    <scope>NUCLEOTIDE SEQUENCE [LARGE SCALE GENOMIC DNA]</scope>
    <source>
        <strain evidence="9">ATCC 12950</strain>
    </source>
</reference>
<gene>
    <name evidence="8" type="ORF">SAMN05421833_105195</name>
</gene>
<name>A0A1N6XL63_9ACTN</name>
<evidence type="ECO:0000256" key="6">
    <source>
        <dbReference type="SAM" id="MobiDB-lite"/>
    </source>
</evidence>
<evidence type="ECO:0000313" key="8">
    <source>
        <dbReference type="EMBL" id="SIR03108.1"/>
    </source>
</evidence>